<reference evidence="1" key="1">
    <citation type="submission" date="2014-11" db="EMBL/GenBank/DDBJ databases">
        <authorList>
            <person name="Otto D Thomas"/>
            <person name="Naeem Raeece"/>
        </authorList>
    </citation>
    <scope>NUCLEOTIDE SEQUENCE</scope>
</reference>
<accession>A0A0G4F5G1</accession>
<protein>
    <recommendedName>
        <fullName evidence="2">Homing endonuclease LAGLIDADG domain-containing protein</fullName>
    </recommendedName>
</protein>
<dbReference type="VEuPathDB" id="CryptoDB:Cvel_15137"/>
<dbReference type="EMBL" id="CDMZ01000116">
    <property type="protein sequence ID" value="CEM07080.1"/>
    <property type="molecule type" value="Genomic_DNA"/>
</dbReference>
<gene>
    <name evidence="1" type="ORF">Cvel_15137</name>
</gene>
<name>A0A0G4F5G1_9ALVE</name>
<dbReference type="Gene3D" id="3.10.28.10">
    <property type="entry name" value="Homing endonucleases"/>
    <property type="match status" value="1"/>
</dbReference>
<organism evidence="1">
    <name type="scientific">Chromera velia CCMP2878</name>
    <dbReference type="NCBI Taxonomy" id="1169474"/>
    <lineage>
        <taxon>Eukaryota</taxon>
        <taxon>Sar</taxon>
        <taxon>Alveolata</taxon>
        <taxon>Colpodellida</taxon>
        <taxon>Chromeraceae</taxon>
        <taxon>Chromera</taxon>
    </lineage>
</organism>
<proteinExistence type="predicted"/>
<sequence>MGGLRRYFVNQSYFRDGIRSGKQAWVWGALMSDGYVGPHYLNWTQKHLDCKWVAHIRKELGSEHPIKFYCSDGAAYARLRPYSSELARDARTILKCEPGRKSFDVLMPEGIEPSLLSELVRAIFEGDGCAGFSGPYPSLSFVSGSKELLTEIRSAIGEQVLNGSYSRTNIGARKSCWYLGYTRREEVNAIAAWMYPLMDQENRWAEHGYMIRKTDRLRLIKKITEPGAFSRAERQEFVDAHRLKEQKEAADRLQYLTALSLKGTSFGEYDEYLGIDNFQIGFRPRKERSGK</sequence>
<evidence type="ECO:0008006" key="2">
    <source>
        <dbReference type="Google" id="ProtNLM"/>
    </source>
</evidence>
<dbReference type="InterPro" id="IPR027434">
    <property type="entry name" value="Homing_endonucl"/>
</dbReference>
<dbReference type="AlphaFoldDB" id="A0A0G4F5G1"/>
<evidence type="ECO:0000313" key="1">
    <source>
        <dbReference type="EMBL" id="CEM07080.1"/>
    </source>
</evidence>